<accession>H1YWD6</accession>
<feature type="domain" description="Radical SAM core" evidence="11">
    <location>
        <begin position="6"/>
        <end position="244"/>
    </location>
</feature>
<comment type="pathway">
    <text evidence="1 10">Cofactor biosynthesis; coenzyme F0 biosynthesis.</text>
</comment>
<comment type="function">
    <text evidence="10">Catalyzes the radical-mediated synthesis of 7,8-didemethyl-8-hydroxy-5-deazariboflavin (FO) from 5-amino-5-(4-hydroxybenzyl)-6-(D-ribitylimino)-5,6-dihydrouracil.</text>
</comment>
<keyword evidence="7 10" id="KW-0411">Iron-sulfur</keyword>
<dbReference type="Proteomes" id="UP000005741">
    <property type="component" value="Chromosome"/>
</dbReference>
<keyword evidence="3 10" id="KW-0004">4Fe-4S</keyword>
<dbReference type="Pfam" id="PF04055">
    <property type="entry name" value="Radical_SAM"/>
    <property type="match status" value="1"/>
</dbReference>
<dbReference type="InterPro" id="IPR007197">
    <property type="entry name" value="rSAM"/>
</dbReference>
<dbReference type="HAMAP" id="MF_01611">
    <property type="entry name" value="FO_synth_sub1"/>
    <property type="match status" value="1"/>
</dbReference>
<dbReference type="SFLD" id="SFLDF00294">
    <property type="entry name" value="7_8-didemethyl-8-hydroxy-5-dea"/>
    <property type="match status" value="1"/>
</dbReference>
<dbReference type="GO" id="GO:0051539">
    <property type="term" value="F:4 iron, 4 sulfur cluster binding"/>
    <property type="evidence" value="ECO:0007669"/>
    <property type="project" value="UniProtKB-KW"/>
</dbReference>
<dbReference type="InParanoid" id="H1YWD6"/>
<evidence type="ECO:0000256" key="1">
    <source>
        <dbReference type="ARBA" id="ARBA00004712"/>
    </source>
</evidence>
<dbReference type="PANTHER" id="PTHR43076:SF15">
    <property type="entry name" value="7,8-DIDEMETHYL-8-HYDROXY-5-DEAZARIBOFLAVIN SYNTHASE"/>
    <property type="match status" value="1"/>
</dbReference>
<dbReference type="UniPathway" id="UPA00072"/>
<dbReference type="GO" id="GO:0005506">
    <property type="term" value="F:iron ion binding"/>
    <property type="evidence" value="ECO:0007669"/>
    <property type="project" value="UniProtKB-UniRule"/>
</dbReference>
<dbReference type="SUPFAM" id="SSF102114">
    <property type="entry name" value="Radical SAM enzymes"/>
    <property type="match status" value="1"/>
</dbReference>
<evidence type="ECO:0000256" key="4">
    <source>
        <dbReference type="ARBA" id="ARBA00022691"/>
    </source>
</evidence>
<protein>
    <recommendedName>
        <fullName evidence="2 10">7,8-didemethyl-8-hydroxy-5-deazariboflavin synthase</fullName>
        <ecNumber evidence="2 10">4.3.1.32</ecNumber>
    </recommendedName>
    <alternativeName>
        <fullName evidence="10">FO synthase subunit 1</fullName>
    </alternativeName>
</protein>
<dbReference type="AlphaFoldDB" id="H1YWD6"/>
<comment type="similarity">
    <text evidence="10">Belongs to the radical SAM superfamily. CofG family.</text>
</comment>
<dbReference type="GO" id="GO:0044689">
    <property type="term" value="F:7,8-didemethyl-8-hydroxy-5-deazariboflavin synthase activity"/>
    <property type="evidence" value="ECO:0007669"/>
    <property type="project" value="UniProtKB-EC"/>
</dbReference>
<dbReference type="RefSeq" id="WP_004076573.1">
    <property type="nucleotide sequence ID" value="NZ_CM001436.1"/>
</dbReference>
<dbReference type="EMBL" id="CM001436">
    <property type="protein sequence ID" value="EHQ34858.1"/>
    <property type="molecule type" value="Genomic_DNA"/>
</dbReference>
<evidence type="ECO:0000256" key="3">
    <source>
        <dbReference type="ARBA" id="ARBA00022485"/>
    </source>
</evidence>
<dbReference type="OrthoDB" id="35347at2157"/>
<feature type="binding site" evidence="10">
    <location>
        <position position="24"/>
    </location>
    <ligand>
        <name>[4Fe-4S] cluster</name>
        <dbReference type="ChEBI" id="CHEBI:49883"/>
        <note>4Fe-4S-S-AdoMet</note>
    </ligand>
</feature>
<dbReference type="EC" id="4.3.1.32" evidence="2 10"/>
<organism evidence="12 13">
    <name type="scientific">Methanoplanus limicola DSM 2279</name>
    <dbReference type="NCBI Taxonomy" id="937775"/>
    <lineage>
        <taxon>Archaea</taxon>
        <taxon>Methanobacteriati</taxon>
        <taxon>Methanobacteriota</taxon>
        <taxon>Stenosarchaea group</taxon>
        <taxon>Methanomicrobia</taxon>
        <taxon>Methanomicrobiales</taxon>
        <taxon>Methanomicrobiaceae</taxon>
        <taxon>Methanoplanus</taxon>
    </lineage>
</organism>
<comment type="cofactor">
    <cofactor evidence="10">
        <name>[4Fe-4S] cluster</name>
        <dbReference type="ChEBI" id="CHEBI:49883"/>
    </cofactor>
    <text evidence="10">Binds 1 [4Fe-4S] cluster. The cluster is coordinated with 3 cysteines and an exchangeable S-adenosyl-L-methionine.</text>
</comment>
<evidence type="ECO:0000256" key="8">
    <source>
        <dbReference type="ARBA" id="ARBA00023239"/>
    </source>
</evidence>
<dbReference type="Gene3D" id="3.20.20.70">
    <property type="entry name" value="Aldolase class I"/>
    <property type="match status" value="1"/>
</dbReference>
<evidence type="ECO:0000256" key="10">
    <source>
        <dbReference type="HAMAP-Rule" id="MF_01611"/>
    </source>
</evidence>
<keyword evidence="6 10" id="KW-0408">Iron</keyword>
<dbReference type="NCBIfam" id="TIGR03550">
    <property type="entry name" value="F420_cofG"/>
    <property type="match status" value="1"/>
</dbReference>
<evidence type="ECO:0000313" key="12">
    <source>
        <dbReference type="EMBL" id="EHQ34858.1"/>
    </source>
</evidence>
<comment type="catalytic activity">
    <reaction evidence="9 10">
        <text>5-amino-5-(4-hydroxybenzyl)-6-(D-ribitylimino)-5,6-dihydrouracil + S-adenosyl-L-methionine = 7,8-didemethyl-8-hydroxy-5-deazariboflavin + 5'-deoxyadenosine + L-methionine + NH4(+) + H(+)</text>
        <dbReference type="Rhea" id="RHEA:55204"/>
        <dbReference type="ChEBI" id="CHEBI:15378"/>
        <dbReference type="ChEBI" id="CHEBI:17319"/>
        <dbReference type="ChEBI" id="CHEBI:28938"/>
        <dbReference type="ChEBI" id="CHEBI:57844"/>
        <dbReference type="ChEBI" id="CHEBI:59789"/>
        <dbReference type="ChEBI" id="CHEBI:59904"/>
        <dbReference type="ChEBI" id="CHEBI:85936"/>
        <dbReference type="EC" id="4.3.1.32"/>
    </reaction>
</comment>
<dbReference type="PROSITE" id="PS51918">
    <property type="entry name" value="RADICAL_SAM"/>
    <property type="match status" value="1"/>
</dbReference>
<evidence type="ECO:0000256" key="6">
    <source>
        <dbReference type="ARBA" id="ARBA00023004"/>
    </source>
</evidence>
<keyword evidence="4 10" id="KW-0949">S-adenosyl-L-methionine</keyword>
<comment type="subunit">
    <text evidence="10">The FO synthase complex consists of two subunits, CofG and CofH.</text>
</comment>
<dbReference type="SFLD" id="SFLDS00029">
    <property type="entry name" value="Radical_SAM"/>
    <property type="match status" value="1"/>
</dbReference>
<dbReference type="InterPro" id="IPR058240">
    <property type="entry name" value="rSAM_sf"/>
</dbReference>
<feature type="binding site" evidence="10">
    <location>
        <position position="27"/>
    </location>
    <ligand>
        <name>[4Fe-4S] cluster</name>
        <dbReference type="ChEBI" id="CHEBI:49883"/>
        <note>4Fe-4S-S-AdoMet</note>
    </ligand>
</feature>
<reference evidence="12 13" key="1">
    <citation type="submission" date="2011-10" db="EMBL/GenBank/DDBJ databases">
        <title>The Improved High-Quality Draft genome of Methanoplanus limicola DSM 2279.</title>
        <authorList>
            <consortium name="US DOE Joint Genome Institute (JGI-PGF)"/>
            <person name="Lucas S."/>
            <person name="Copeland A."/>
            <person name="Lapidus A."/>
            <person name="Glavina del Rio T."/>
            <person name="Dalin E."/>
            <person name="Tice H."/>
            <person name="Bruce D."/>
            <person name="Goodwin L."/>
            <person name="Pitluck S."/>
            <person name="Peters L."/>
            <person name="Mikhailova N."/>
            <person name="Lu M."/>
            <person name="Kyrpides N."/>
            <person name="Mavromatis K."/>
            <person name="Ivanova N."/>
            <person name="Markowitz V."/>
            <person name="Cheng J.-F."/>
            <person name="Hugenholtz P."/>
            <person name="Woyke T."/>
            <person name="Wu D."/>
            <person name="Wirth R."/>
            <person name="Brambilla E.-M."/>
            <person name="Klenk H.-P."/>
            <person name="Eisen J.A."/>
        </authorList>
    </citation>
    <scope>NUCLEOTIDE SEQUENCE [LARGE SCALE GENOMIC DNA]</scope>
    <source>
        <strain evidence="12 13">DSM 2279</strain>
    </source>
</reference>
<name>H1YWD6_9EURY</name>
<proteinExistence type="inferred from homology"/>
<dbReference type="STRING" id="937775.Metlim_0735"/>
<evidence type="ECO:0000256" key="9">
    <source>
        <dbReference type="ARBA" id="ARBA00048974"/>
    </source>
</evidence>
<dbReference type="SFLD" id="SFLDG01388">
    <property type="entry name" value="7_8-didemethyl-8-hydroxy-5-dea"/>
    <property type="match status" value="1"/>
</dbReference>
<evidence type="ECO:0000256" key="2">
    <source>
        <dbReference type="ARBA" id="ARBA00012126"/>
    </source>
</evidence>
<keyword evidence="13" id="KW-1185">Reference proteome</keyword>
<dbReference type="InterPro" id="IPR013785">
    <property type="entry name" value="Aldolase_TIM"/>
</dbReference>
<keyword evidence="12" id="KW-0808">Transferase</keyword>
<evidence type="ECO:0000259" key="11">
    <source>
        <dbReference type="PROSITE" id="PS51918"/>
    </source>
</evidence>
<evidence type="ECO:0000256" key="5">
    <source>
        <dbReference type="ARBA" id="ARBA00022723"/>
    </source>
</evidence>
<feature type="binding site" evidence="10">
    <location>
        <position position="20"/>
    </location>
    <ligand>
        <name>[4Fe-4S] cluster</name>
        <dbReference type="ChEBI" id="CHEBI:49883"/>
        <note>4Fe-4S-S-AdoMet</note>
    </ligand>
</feature>
<evidence type="ECO:0000313" key="13">
    <source>
        <dbReference type="Proteomes" id="UP000005741"/>
    </source>
</evidence>
<keyword evidence="5 10" id="KW-0479">Metal-binding</keyword>
<dbReference type="InterPro" id="IPR019939">
    <property type="entry name" value="CofG_family"/>
</dbReference>
<dbReference type="FunCoup" id="H1YWD6">
    <property type="interactions" value="85"/>
</dbReference>
<gene>
    <name evidence="10" type="primary">cofG</name>
    <name evidence="12" type="ORF">Metlim_0735</name>
</gene>
<dbReference type="CDD" id="cd01335">
    <property type="entry name" value="Radical_SAM"/>
    <property type="match status" value="1"/>
</dbReference>
<dbReference type="InterPro" id="IPR034405">
    <property type="entry name" value="F420"/>
</dbReference>
<dbReference type="GO" id="GO:0016765">
    <property type="term" value="F:transferase activity, transferring alkyl or aryl (other than methyl) groups"/>
    <property type="evidence" value="ECO:0007669"/>
    <property type="project" value="InterPro"/>
</dbReference>
<dbReference type="SFLD" id="SFLDG01064">
    <property type="entry name" value="F420__menaquinone_cofactor_bio"/>
    <property type="match status" value="1"/>
</dbReference>
<dbReference type="NCBIfam" id="NF004884">
    <property type="entry name" value="PRK06245.1"/>
    <property type="match status" value="1"/>
</dbReference>
<sequence length="335" mass="37339">MQNRVITYSRNAFLPLTSVCRNRCGYCTFRRPVGEGCVMSREEAENVLRMGASAGCTEALFTFGEMPEQEAGFIDHIEKQGFSTVLEYCCHLSERAIEYGMLPHTNAGVLEYDDLEWLSEVNASMGLMLETTAEIPAHRNCPGKKPEVRIESIENAGKLRIPFTTGLLLGIGETESDREDSLEVIAGIHKRYGHIQEVIIQNFCPKEGTAMEKWPVVGSSVICETIKTAREILPRDIAIQIPPNLADASRLIGCGVDDLGGVSPVTIDYVNPEHPWPAIDELKVIAGERGIQERLCIYQKYIRKGWYPPVLGNLIDKLGKDIQQRNEINSLNNSQ</sequence>
<dbReference type="SMART" id="SM00729">
    <property type="entry name" value="Elp3"/>
    <property type="match status" value="1"/>
</dbReference>
<dbReference type="InterPro" id="IPR006638">
    <property type="entry name" value="Elp3/MiaA/NifB-like_rSAM"/>
</dbReference>
<keyword evidence="8 10" id="KW-0456">Lyase</keyword>
<dbReference type="PANTHER" id="PTHR43076">
    <property type="entry name" value="FO SYNTHASE (COFH)"/>
    <property type="match status" value="1"/>
</dbReference>
<dbReference type="HOGENOM" id="CLU_054174_0_0_2"/>
<dbReference type="PATRIC" id="fig|937775.9.peg.852"/>
<evidence type="ECO:0000256" key="7">
    <source>
        <dbReference type="ARBA" id="ARBA00023014"/>
    </source>
</evidence>